<feature type="chain" id="PRO_5046665423" evidence="1">
    <location>
        <begin position="28"/>
        <end position="218"/>
    </location>
</feature>
<evidence type="ECO:0000259" key="2">
    <source>
        <dbReference type="PROSITE" id="PS50222"/>
    </source>
</evidence>
<proteinExistence type="predicted"/>
<organism evidence="3 4">
    <name type="scientific">Chelatococcus albus</name>
    <dbReference type="NCBI Taxonomy" id="3047466"/>
    <lineage>
        <taxon>Bacteria</taxon>
        <taxon>Pseudomonadati</taxon>
        <taxon>Pseudomonadota</taxon>
        <taxon>Alphaproteobacteria</taxon>
        <taxon>Hyphomicrobiales</taxon>
        <taxon>Chelatococcaceae</taxon>
        <taxon>Chelatococcus</taxon>
    </lineage>
</organism>
<evidence type="ECO:0000313" key="4">
    <source>
        <dbReference type="Proteomes" id="UP001321492"/>
    </source>
</evidence>
<evidence type="ECO:0000256" key="1">
    <source>
        <dbReference type="SAM" id="SignalP"/>
    </source>
</evidence>
<gene>
    <name evidence="3" type="ORF">QNA08_08830</name>
</gene>
<feature type="domain" description="EF-hand" evidence="2">
    <location>
        <begin position="56"/>
        <end position="91"/>
    </location>
</feature>
<dbReference type="Pfam" id="PF06226">
    <property type="entry name" value="DUF1007"/>
    <property type="match status" value="1"/>
</dbReference>
<name>A0ABT7AGY3_9HYPH</name>
<dbReference type="EMBL" id="JASJEV010000004">
    <property type="protein sequence ID" value="MDJ1158335.1"/>
    <property type="molecule type" value="Genomic_DNA"/>
</dbReference>
<evidence type="ECO:0000313" key="3">
    <source>
        <dbReference type="EMBL" id="MDJ1158335.1"/>
    </source>
</evidence>
<keyword evidence="1" id="KW-0732">Signal</keyword>
<sequence length="218" mass="23099">MQASPLRRFASTAASLAALAAAGPALAHPHVWVTVKSEIVYTAEGKVSGVRHSFVFDAAYSAFAVQGLDRNGDGKLSPDELAELAKVNVESLNEYGYFTTAKANGAKVQFSDPVDYGLTYENKALNLTFTLPLKTPASGRALALEVYDPTYFVAFAMAEGDDAVKLAGAPQGCAKTVTRPKPVDPAQQQNLSEAFFEALNASSAFGQQFSNRVIVACP</sequence>
<keyword evidence="4" id="KW-1185">Reference proteome</keyword>
<dbReference type="InterPro" id="IPR010412">
    <property type="entry name" value="DUF1007"/>
</dbReference>
<dbReference type="InterPro" id="IPR018247">
    <property type="entry name" value="EF_Hand_1_Ca_BS"/>
</dbReference>
<feature type="signal peptide" evidence="1">
    <location>
        <begin position="1"/>
        <end position="27"/>
    </location>
</feature>
<accession>A0ABT7AGY3</accession>
<dbReference type="RefSeq" id="WP_283740321.1">
    <property type="nucleotide sequence ID" value="NZ_JASJEV010000004.1"/>
</dbReference>
<dbReference type="PROSITE" id="PS00018">
    <property type="entry name" value="EF_HAND_1"/>
    <property type="match status" value="1"/>
</dbReference>
<dbReference type="InterPro" id="IPR002048">
    <property type="entry name" value="EF_hand_dom"/>
</dbReference>
<dbReference type="Proteomes" id="UP001321492">
    <property type="component" value="Unassembled WGS sequence"/>
</dbReference>
<dbReference type="PROSITE" id="PS50222">
    <property type="entry name" value="EF_HAND_2"/>
    <property type="match status" value="1"/>
</dbReference>
<protein>
    <submittedName>
        <fullName evidence="3">DUF1007 family protein</fullName>
    </submittedName>
</protein>
<comment type="caution">
    <text evidence="3">The sequence shown here is derived from an EMBL/GenBank/DDBJ whole genome shotgun (WGS) entry which is preliminary data.</text>
</comment>
<reference evidence="3 4" key="1">
    <citation type="submission" date="2023-05" db="EMBL/GenBank/DDBJ databases">
        <title>Chelatococcus sp. nov., a moderately thermophilic bacterium isolated from hot spring microbial mat.</title>
        <authorList>
            <person name="Hu C.-J."/>
            <person name="Li W.-J."/>
        </authorList>
    </citation>
    <scope>NUCLEOTIDE SEQUENCE [LARGE SCALE GENOMIC DNA]</scope>
    <source>
        <strain evidence="3 4">SYSU G07232</strain>
    </source>
</reference>